<evidence type="ECO:0000313" key="1">
    <source>
        <dbReference type="EMBL" id="CAE0305761.1"/>
    </source>
</evidence>
<protein>
    <submittedName>
        <fullName evidence="1">Uncharacterized protein</fullName>
    </submittedName>
</protein>
<accession>A0A7S3HVE2</accession>
<dbReference type="EMBL" id="HBIE01001996">
    <property type="protein sequence ID" value="CAE0305761.1"/>
    <property type="molecule type" value="Transcribed_RNA"/>
</dbReference>
<organism evidence="1">
    <name type="scientific">Favella ehrenbergii</name>
    <dbReference type="NCBI Taxonomy" id="182087"/>
    <lineage>
        <taxon>Eukaryota</taxon>
        <taxon>Sar</taxon>
        <taxon>Alveolata</taxon>
        <taxon>Ciliophora</taxon>
        <taxon>Intramacronucleata</taxon>
        <taxon>Spirotrichea</taxon>
        <taxon>Choreotrichia</taxon>
        <taxon>Tintinnida</taxon>
        <taxon>Xystonellidae</taxon>
        <taxon>Favella</taxon>
    </lineage>
</organism>
<sequence length="389" mass="42404">MNFGPYLGSLSLAILEGRVVEEVKLVSVKLGVLVEEDSRTALALELDEEDVLAIRHAQNFKLDMRLLVDRREVLGTLLTLFRLLVDLLAHLVVDAPVGAGYLVRLTLLQHLLQQVVHNVFGRVRGEEAVGHLRIRVELLQTQKHYVTLAALLVRKARVVPPAVDSVTVGAISLILAVLLEGLLAVLLSLRSLLVLLVTLLELGTHLCRRGIFASLDPGVSDDVGDREALVRVEAQHGGNQVLELLVEEAFGLPVGVRRPKLARPVRRDQLVVRVVHVCHVEGRVARVHNEQDYAEGEQVHNLGLVGLLGVNLRSHEAERANDTTIDARAIATLHGASETEVHDLHIVELVEKNILALEIAMGETARVDVVDGLDELLGVVAADVLAEGT</sequence>
<reference evidence="1" key="1">
    <citation type="submission" date="2021-01" db="EMBL/GenBank/DDBJ databases">
        <authorList>
            <person name="Corre E."/>
            <person name="Pelletier E."/>
            <person name="Niang G."/>
            <person name="Scheremetjew M."/>
            <person name="Finn R."/>
            <person name="Kale V."/>
            <person name="Holt S."/>
            <person name="Cochrane G."/>
            <person name="Meng A."/>
            <person name="Brown T."/>
            <person name="Cohen L."/>
        </authorList>
    </citation>
    <scope>NUCLEOTIDE SEQUENCE</scope>
    <source>
        <strain evidence="1">Fehren 1</strain>
    </source>
</reference>
<proteinExistence type="predicted"/>
<gene>
    <name evidence="1" type="ORF">FEHR0123_LOCUS666</name>
</gene>
<dbReference type="AlphaFoldDB" id="A0A7S3HVE2"/>
<name>A0A7S3HVE2_9SPIT</name>